<sequence length="138" mass="15814">MKKADLKPIYTAGARLVEQCWEIVKQKPYTYQPDQVVEAFASTILCRYKAKDGRYEGAHSVIEQFAGFCMRANVNFYKDLQSNGGLWTLDTTLTAGETFGKTFKWYATNRRFFNKQANGLWGLGLAAMQLGDVYRDNW</sequence>
<dbReference type="SUPFAM" id="SSF48113">
    <property type="entry name" value="Heme-dependent peroxidases"/>
    <property type="match status" value="1"/>
</dbReference>
<dbReference type="GO" id="GO:0004601">
    <property type="term" value="F:peroxidase activity"/>
    <property type="evidence" value="ECO:0007669"/>
    <property type="project" value="InterPro"/>
</dbReference>
<dbReference type="EMBL" id="JAPEUR010000277">
    <property type="protein sequence ID" value="KAJ4312835.1"/>
    <property type="molecule type" value="Genomic_DNA"/>
</dbReference>
<name>A0A9W8W5S5_9HYPO</name>
<proteinExistence type="predicted"/>
<accession>A0A9W8W5S5</accession>
<organism evidence="1 2">
    <name type="scientific">Fusarium piperis</name>
    <dbReference type="NCBI Taxonomy" id="1435070"/>
    <lineage>
        <taxon>Eukaryota</taxon>
        <taxon>Fungi</taxon>
        <taxon>Dikarya</taxon>
        <taxon>Ascomycota</taxon>
        <taxon>Pezizomycotina</taxon>
        <taxon>Sordariomycetes</taxon>
        <taxon>Hypocreomycetidae</taxon>
        <taxon>Hypocreales</taxon>
        <taxon>Nectriaceae</taxon>
        <taxon>Fusarium</taxon>
        <taxon>Fusarium solani species complex</taxon>
    </lineage>
</organism>
<gene>
    <name evidence="1" type="ORF">N0V84_009729</name>
</gene>
<dbReference type="Proteomes" id="UP001140502">
    <property type="component" value="Unassembled WGS sequence"/>
</dbReference>
<keyword evidence="2" id="KW-1185">Reference proteome</keyword>
<comment type="caution">
    <text evidence="1">The sequence shown here is derived from an EMBL/GenBank/DDBJ whole genome shotgun (WGS) entry which is preliminary data.</text>
</comment>
<protein>
    <submittedName>
        <fullName evidence="1">Uncharacterized protein</fullName>
    </submittedName>
</protein>
<dbReference type="AlphaFoldDB" id="A0A9W8W5S5"/>
<dbReference type="GO" id="GO:0020037">
    <property type="term" value="F:heme binding"/>
    <property type="evidence" value="ECO:0007669"/>
    <property type="project" value="InterPro"/>
</dbReference>
<dbReference type="InterPro" id="IPR010255">
    <property type="entry name" value="Haem_peroxidase_sf"/>
</dbReference>
<evidence type="ECO:0000313" key="1">
    <source>
        <dbReference type="EMBL" id="KAJ4312835.1"/>
    </source>
</evidence>
<evidence type="ECO:0000313" key="2">
    <source>
        <dbReference type="Proteomes" id="UP001140502"/>
    </source>
</evidence>
<reference evidence="1" key="1">
    <citation type="submission" date="2022-10" db="EMBL/GenBank/DDBJ databases">
        <title>Tapping the CABI collections for fungal endophytes: first genome assemblies for Collariella, Neodidymelliopsis, Ascochyta clinopodiicola, Didymella pomorum, Didymosphaeria variabile, Neocosmospora piperis and Neocucurbitaria cava.</title>
        <authorList>
            <person name="Hill R."/>
        </authorList>
    </citation>
    <scope>NUCLEOTIDE SEQUENCE</scope>
    <source>
        <strain evidence="1">IMI 366586</strain>
    </source>
</reference>
<dbReference type="OrthoDB" id="2504919at2759"/>
<dbReference type="GO" id="GO:0006979">
    <property type="term" value="P:response to oxidative stress"/>
    <property type="evidence" value="ECO:0007669"/>
    <property type="project" value="InterPro"/>
</dbReference>